<comment type="similarity">
    <text evidence="3 11">Belongs to the glycosyltransferase 10 family.</text>
</comment>
<evidence type="ECO:0000256" key="8">
    <source>
        <dbReference type="ARBA" id="ARBA00022989"/>
    </source>
</evidence>
<reference evidence="14 15" key="1">
    <citation type="submission" date="2024-02" db="EMBL/GenBank/DDBJ databases">
        <authorList>
            <person name="Daric V."/>
            <person name="Darras S."/>
        </authorList>
    </citation>
    <scope>NUCLEOTIDE SEQUENCE [LARGE SCALE GENOMIC DNA]</scope>
</reference>
<accession>A0ABP0H2Q9</accession>
<keyword evidence="9 11" id="KW-0472">Membrane</keyword>
<evidence type="ECO:0000256" key="10">
    <source>
        <dbReference type="ARBA" id="ARBA00023180"/>
    </source>
</evidence>
<dbReference type="PANTHER" id="PTHR11929">
    <property type="entry name" value="ALPHA- 1,3 -FUCOSYLTRANSFERASE"/>
    <property type="match status" value="1"/>
</dbReference>
<dbReference type="Pfam" id="PF17039">
    <property type="entry name" value="Glyco_tran_10_N"/>
    <property type="match status" value="1"/>
</dbReference>
<comment type="pathway">
    <text evidence="2">Protein modification; protein glycosylation.</text>
</comment>
<protein>
    <recommendedName>
        <fullName evidence="11">Fucosyltransferase</fullName>
        <ecNumber evidence="11">2.4.1.-</ecNumber>
    </recommendedName>
</protein>
<evidence type="ECO:0000256" key="7">
    <source>
        <dbReference type="ARBA" id="ARBA00022968"/>
    </source>
</evidence>
<dbReference type="PANTHER" id="PTHR11929:SF145">
    <property type="entry name" value="ALPHA-(1,3)-FUCOSYLTRANSFERASE FUT-1"/>
    <property type="match status" value="1"/>
</dbReference>
<sequence length="457" mass="52134">MLERGIMVKVFVLLIVLMISSIYVYYNFLSIDTFIAFTKTHQVLLPWLSKLTSNTKQHDPFNNISTSTTIKTASNQGTSTDVNLIKIQANLSQKLDEVLQNSTQQYSIIIWEPPFGAKSTNHLDQSKCGACDVSYDKGKVNDSMTKAVVFHFNELRLNKMPQTRRLDQYYVWWSMEGPPALRELRGMKLSEYDNVFNLTMTYRRDSDIYNPYSTAVDVLQNIQSSGSGDPDKDLDQLISKKNAMVIWIVSNCGATKGAQTRMKLVQDLINAGLPVDRRGGCFPKNKPAPRGQQLEIISEFKFYLAFENSYHCLDYITEKLSFNAFGGGAVPVVFGAKKSDYQAVVPPNSCIYVDDFTNLQNLVNYLKYLDKNATAYKEYMKWRTMKPEEMPNYGRSTSLCQLCRVLHGINVDNLFNPFYSERYSSIPLFGHSSTPRVVTSLREWFYGPLSKDCLVNY</sequence>
<evidence type="ECO:0000256" key="5">
    <source>
        <dbReference type="ARBA" id="ARBA00022679"/>
    </source>
</evidence>
<evidence type="ECO:0000259" key="13">
    <source>
        <dbReference type="Pfam" id="PF17039"/>
    </source>
</evidence>
<comment type="caution">
    <text evidence="14">The sequence shown here is derived from an EMBL/GenBank/DDBJ whole genome shotgun (WGS) entry which is preliminary data.</text>
</comment>
<feature type="transmembrane region" description="Helical" evidence="11">
    <location>
        <begin position="7"/>
        <end position="26"/>
    </location>
</feature>
<dbReference type="InterPro" id="IPR001503">
    <property type="entry name" value="Glyco_trans_10"/>
</dbReference>
<keyword evidence="11" id="KW-0333">Golgi apparatus</keyword>
<dbReference type="InterPro" id="IPR038577">
    <property type="entry name" value="GT10-like_C_sf"/>
</dbReference>
<dbReference type="Gene3D" id="3.40.50.11660">
    <property type="entry name" value="Glycosyl transferase family 10, C-terminal domain"/>
    <property type="match status" value="1"/>
</dbReference>
<organism evidence="14 15">
    <name type="scientific">Clavelina lepadiformis</name>
    <name type="common">Light-bulb sea squirt</name>
    <name type="synonym">Ascidia lepadiformis</name>
    <dbReference type="NCBI Taxonomy" id="159417"/>
    <lineage>
        <taxon>Eukaryota</taxon>
        <taxon>Metazoa</taxon>
        <taxon>Chordata</taxon>
        <taxon>Tunicata</taxon>
        <taxon>Ascidiacea</taxon>
        <taxon>Aplousobranchia</taxon>
        <taxon>Clavelinidae</taxon>
        <taxon>Clavelina</taxon>
    </lineage>
</organism>
<keyword evidence="10" id="KW-0325">Glycoprotein</keyword>
<dbReference type="SUPFAM" id="SSF53756">
    <property type="entry name" value="UDP-Glycosyltransferase/glycogen phosphorylase"/>
    <property type="match status" value="1"/>
</dbReference>
<dbReference type="Pfam" id="PF00852">
    <property type="entry name" value="Glyco_transf_10"/>
    <property type="match status" value="1"/>
</dbReference>
<evidence type="ECO:0000256" key="4">
    <source>
        <dbReference type="ARBA" id="ARBA00022676"/>
    </source>
</evidence>
<proteinExistence type="inferred from homology"/>
<dbReference type="EMBL" id="CAWYQH010000174">
    <property type="protein sequence ID" value="CAK8698162.1"/>
    <property type="molecule type" value="Genomic_DNA"/>
</dbReference>
<keyword evidence="4 11" id="KW-0328">Glycosyltransferase</keyword>
<evidence type="ECO:0000313" key="15">
    <source>
        <dbReference type="Proteomes" id="UP001642483"/>
    </source>
</evidence>
<evidence type="ECO:0000256" key="9">
    <source>
        <dbReference type="ARBA" id="ARBA00023136"/>
    </source>
</evidence>
<feature type="domain" description="Fucosyltransferase C-terminal" evidence="12">
    <location>
        <begin position="239"/>
        <end position="408"/>
    </location>
</feature>
<gene>
    <name evidence="14" type="ORF">CVLEPA_LOCUS31630</name>
</gene>
<dbReference type="EC" id="2.4.1.-" evidence="11"/>
<evidence type="ECO:0000256" key="2">
    <source>
        <dbReference type="ARBA" id="ARBA00004922"/>
    </source>
</evidence>
<keyword evidence="6 11" id="KW-0812">Transmembrane</keyword>
<evidence type="ECO:0000256" key="6">
    <source>
        <dbReference type="ARBA" id="ARBA00022692"/>
    </source>
</evidence>
<keyword evidence="8 11" id="KW-1133">Transmembrane helix</keyword>
<evidence type="ECO:0000256" key="3">
    <source>
        <dbReference type="ARBA" id="ARBA00008919"/>
    </source>
</evidence>
<name>A0ABP0H2Q9_CLALP</name>
<keyword evidence="7" id="KW-0735">Signal-anchor</keyword>
<dbReference type="InterPro" id="IPR031481">
    <property type="entry name" value="Glyco_tran_10_N"/>
</dbReference>
<dbReference type="Proteomes" id="UP001642483">
    <property type="component" value="Unassembled WGS sequence"/>
</dbReference>
<comment type="subcellular location">
    <subcellularLocation>
        <location evidence="11">Golgi apparatus</location>
        <location evidence="11">Golgi stack membrane</location>
        <topology evidence="11">Single-pass type II membrane protein</topology>
    </subcellularLocation>
    <subcellularLocation>
        <location evidence="1">Membrane</location>
        <topology evidence="1">Single-pass membrane protein</topology>
    </subcellularLocation>
</comment>
<evidence type="ECO:0000256" key="11">
    <source>
        <dbReference type="RuleBase" id="RU003832"/>
    </source>
</evidence>
<keyword evidence="5 11" id="KW-0808">Transferase</keyword>
<keyword evidence="15" id="KW-1185">Reference proteome</keyword>
<dbReference type="InterPro" id="IPR055270">
    <property type="entry name" value="Glyco_tran_10_C"/>
</dbReference>
<feature type="domain" description="Fucosyltransferase N-terminal" evidence="13">
    <location>
        <begin position="105"/>
        <end position="212"/>
    </location>
</feature>
<evidence type="ECO:0000313" key="14">
    <source>
        <dbReference type="EMBL" id="CAK8698162.1"/>
    </source>
</evidence>
<evidence type="ECO:0000256" key="1">
    <source>
        <dbReference type="ARBA" id="ARBA00004167"/>
    </source>
</evidence>
<evidence type="ECO:0000259" key="12">
    <source>
        <dbReference type="Pfam" id="PF00852"/>
    </source>
</evidence>